<gene>
    <name evidence="1" type="ORF">BST39_10690</name>
</gene>
<dbReference type="InterPro" id="IPR013321">
    <property type="entry name" value="Arc_rbn_hlx_hlx"/>
</dbReference>
<dbReference type="Gene3D" id="1.10.1220.10">
    <property type="entry name" value="Met repressor-like"/>
    <property type="match status" value="1"/>
</dbReference>
<dbReference type="Proteomes" id="UP000192513">
    <property type="component" value="Unassembled WGS sequence"/>
</dbReference>
<dbReference type="Pfam" id="PF05534">
    <property type="entry name" value="HicB"/>
    <property type="match status" value="1"/>
</dbReference>
<dbReference type="InterPro" id="IPR035069">
    <property type="entry name" value="TTHA1013/TTHA0281-like"/>
</dbReference>
<dbReference type="AlphaFoldDB" id="A0A1X0IBZ2"/>
<accession>A0A1X0IBZ2</accession>
<evidence type="ECO:0000313" key="1">
    <source>
        <dbReference type="EMBL" id="ORB42283.1"/>
    </source>
</evidence>
<dbReference type="EMBL" id="MVIE01000010">
    <property type="protein sequence ID" value="ORB42283.1"/>
    <property type="molecule type" value="Genomic_DNA"/>
</dbReference>
<comment type="caution">
    <text evidence="1">The sequence shown here is derived from an EMBL/GenBank/DDBJ whole genome shotgun (WGS) entry which is preliminary data.</text>
</comment>
<reference evidence="1 2" key="1">
    <citation type="submission" date="2017-02" db="EMBL/GenBank/DDBJ databases">
        <title>The new phylogeny of genus Mycobacterium.</title>
        <authorList>
            <person name="Tortoli E."/>
            <person name="Trovato A."/>
            <person name="Cirillo D.M."/>
        </authorList>
    </citation>
    <scope>NUCLEOTIDE SEQUENCE [LARGE SCALE GENOMIC DNA]</scope>
    <source>
        <strain evidence="1 2">DSM 45000</strain>
    </source>
</reference>
<sequence>MPDYNEYVGVCIELPYMRREAPTAPQAVAAVEDAVLEHVEALRATGESAPEPLSERRYSGKFLVRTSPQLHARLALEAVEQGVPMNQWIVQRLSGRAPSETFGLSGYD</sequence>
<proteinExistence type="predicted"/>
<protein>
    <submittedName>
        <fullName evidence="1">Pilus assembly protein HicB</fullName>
    </submittedName>
</protein>
<dbReference type="GO" id="GO:0006355">
    <property type="term" value="P:regulation of DNA-templated transcription"/>
    <property type="evidence" value="ECO:0007669"/>
    <property type="project" value="InterPro"/>
</dbReference>
<dbReference type="STRING" id="590652.BST39_10690"/>
<name>A0A1X0IBZ2_9MYCO</name>
<evidence type="ECO:0000313" key="2">
    <source>
        <dbReference type="Proteomes" id="UP000192513"/>
    </source>
</evidence>
<dbReference type="SUPFAM" id="SSF143100">
    <property type="entry name" value="TTHA1013/TTHA0281-like"/>
    <property type="match status" value="1"/>
</dbReference>
<dbReference type="SUPFAM" id="SSF47598">
    <property type="entry name" value="Ribbon-helix-helix"/>
    <property type="match status" value="1"/>
</dbReference>
<keyword evidence="2" id="KW-1185">Reference proteome</keyword>
<dbReference type="InterPro" id="IPR008651">
    <property type="entry name" value="Uncharacterised_HicB"/>
</dbReference>
<organism evidence="1 2">
    <name type="scientific">Mycobacterium paraseoulense</name>
    <dbReference type="NCBI Taxonomy" id="590652"/>
    <lineage>
        <taxon>Bacteria</taxon>
        <taxon>Bacillati</taxon>
        <taxon>Actinomycetota</taxon>
        <taxon>Actinomycetes</taxon>
        <taxon>Mycobacteriales</taxon>
        <taxon>Mycobacteriaceae</taxon>
        <taxon>Mycobacterium</taxon>
    </lineage>
</organism>
<dbReference type="InterPro" id="IPR010985">
    <property type="entry name" value="Ribbon_hlx_hlx"/>
</dbReference>